<dbReference type="InterPro" id="IPR036388">
    <property type="entry name" value="WH-like_DNA-bd_sf"/>
</dbReference>
<dbReference type="PRINTS" id="PR00039">
    <property type="entry name" value="HTHLYSR"/>
</dbReference>
<evidence type="ECO:0000313" key="7">
    <source>
        <dbReference type="Proteomes" id="UP000283587"/>
    </source>
</evidence>
<dbReference type="Pfam" id="PF03466">
    <property type="entry name" value="LysR_substrate"/>
    <property type="match status" value="1"/>
</dbReference>
<protein>
    <submittedName>
        <fullName evidence="6">LysR family transcriptional regulator</fullName>
    </submittedName>
</protein>
<sequence length="288" mass="31876">MLDPRLLRAFVTIVDSGSFTRAAERLHMTQSTISQQLARLEDVAGHALIDRAARPVLPTPQGERLLGYARRILALQQEAAAALGDPSGTSSIRLGLPEDIFNPEMCGIFRDFTRQFPQIRLDVTVGLSRELMRRYRAAELDIIVVKEPAPDSDCRAHFTEAMAWFESALLPRDWQDPVPLVVFPPGGLYRDAMFTRIERERRRWYVAFSGSSLPSVILGVEGGLGITLLPVAAVSGARLRRCDSFGGEPAMVVSIYSWESAGSIGRLTGEMTGLLSKRHRRSRAAADR</sequence>
<keyword evidence="2" id="KW-0805">Transcription regulation</keyword>
<dbReference type="SUPFAM" id="SSF46785">
    <property type="entry name" value="Winged helix' DNA-binding domain"/>
    <property type="match status" value="1"/>
</dbReference>
<feature type="domain" description="HTH lysR-type" evidence="5">
    <location>
        <begin position="2"/>
        <end position="59"/>
    </location>
</feature>
<dbReference type="InterPro" id="IPR005119">
    <property type="entry name" value="LysR_subst-bd"/>
</dbReference>
<evidence type="ECO:0000313" key="6">
    <source>
        <dbReference type="EMBL" id="RJL01217.1"/>
    </source>
</evidence>
<evidence type="ECO:0000256" key="1">
    <source>
        <dbReference type="ARBA" id="ARBA00009437"/>
    </source>
</evidence>
<dbReference type="SUPFAM" id="SSF53850">
    <property type="entry name" value="Periplasmic binding protein-like II"/>
    <property type="match status" value="1"/>
</dbReference>
<organism evidence="6 7">
    <name type="scientific">Paracoccus siganidrum</name>
    <dbReference type="NCBI Taxonomy" id="1276757"/>
    <lineage>
        <taxon>Bacteria</taxon>
        <taxon>Pseudomonadati</taxon>
        <taxon>Pseudomonadota</taxon>
        <taxon>Alphaproteobacteria</taxon>
        <taxon>Rhodobacterales</taxon>
        <taxon>Paracoccaceae</taxon>
        <taxon>Paracoccus</taxon>
    </lineage>
</organism>
<keyword evidence="3" id="KW-0238">DNA-binding</keyword>
<proteinExistence type="inferred from homology"/>
<dbReference type="OrthoDB" id="9791253at2"/>
<name>A0A418ZTJ4_9RHOB</name>
<evidence type="ECO:0000259" key="5">
    <source>
        <dbReference type="PROSITE" id="PS50931"/>
    </source>
</evidence>
<dbReference type="GO" id="GO:0003700">
    <property type="term" value="F:DNA-binding transcription factor activity"/>
    <property type="evidence" value="ECO:0007669"/>
    <property type="project" value="InterPro"/>
</dbReference>
<dbReference type="InterPro" id="IPR036390">
    <property type="entry name" value="WH_DNA-bd_sf"/>
</dbReference>
<dbReference type="Gene3D" id="3.40.190.10">
    <property type="entry name" value="Periplasmic binding protein-like II"/>
    <property type="match status" value="2"/>
</dbReference>
<dbReference type="Gene3D" id="1.10.10.10">
    <property type="entry name" value="Winged helix-like DNA-binding domain superfamily/Winged helix DNA-binding domain"/>
    <property type="match status" value="1"/>
</dbReference>
<comment type="similarity">
    <text evidence="1">Belongs to the LysR transcriptional regulatory family.</text>
</comment>
<dbReference type="GO" id="GO:0003677">
    <property type="term" value="F:DNA binding"/>
    <property type="evidence" value="ECO:0007669"/>
    <property type="project" value="UniProtKB-KW"/>
</dbReference>
<dbReference type="InterPro" id="IPR050176">
    <property type="entry name" value="LTTR"/>
</dbReference>
<dbReference type="PROSITE" id="PS50931">
    <property type="entry name" value="HTH_LYSR"/>
    <property type="match status" value="1"/>
</dbReference>
<dbReference type="PANTHER" id="PTHR30579">
    <property type="entry name" value="TRANSCRIPTIONAL REGULATOR"/>
    <property type="match status" value="1"/>
</dbReference>
<dbReference type="AlphaFoldDB" id="A0A418ZTJ4"/>
<dbReference type="FunFam" id="1.10.10.10:FF:000001">
    <property type="entry name" value="LysR family transcriptional regulator"/>
    <property type="match status" value="1"/>
</dbReference>
<dbReference type="EMBL" id="QZEW01000161">
    <property type="protein sequence ID" value="RJL01217.1"/>
    <property type="molecule type" value="Genomic_DNA"/>
</dbReference>
<comment type="caution">
    <text evidence="6">The sequence shown here is derived from an EMBL/GenBank/DDBJ whole genome shotgun (WGS) entry which is preliminary data.</text>
</comment>
<keyword evidence="4" id="KW-0804">Transcription</keyword>
<accession>A0A418ZTJ4</accession>
<dbReference type="PANTHER" id="PTHR30579:SF7">
    <property type="entry name" value="HTH-TYPE TRANSCRIPTIONAL REGULATOR LRHA-RELATED"/>
    <property type="match status" value="1"/>
</dbReference>
<gene>
    <name evidence="6" type="ORF">D3P05_22380</name>
</gene>
<evidence type="ECO:0000256" key="4">
    <source>
        <dbReference type="ARBA" id="ARBA00023163"/>
    </source>
</evidence>
<dbReference type="Proteomes" id="UP000283587">
    <property type="component" value="Unassembled WGS sequence"/>
</dbReference>
<reference evidence="7" key="1">
    <citation type="submission" date="2018-09" db="EMBL/GenBank/DDBJ databases">
        <title>Paracoccus onubensis nov. sp. a moderate halophilic bacterium isolated from Gruta de las Maravillas (Aracena, Spain).</title>
        <authorList>
            <person name="Jurado V."/>
            <person name="Gutierrez-Patricio S."/>
            <person name="Gonzalez-Pimentel J.L."/>
            <person name="Miller A.Z."/>
            <person name="Laiz L."/>
            <person name="Saiz-Jimenez C."/>
        </authorList>
    </citation>
    <scope>NUCLEOTIDE SEQUENCE [LARGE SCALE GENOMIC DNA]</scope>
    <source>
        <strain evidence="7">DSM 26381</strain>
    </source>
</reference>
<evidence type="ECO:0000256" key="2">
    <source>
        <dbReference type="ARBA" id="ARBA00023015"/>
    </source>
</evidence>
<dbReference type="RefSeq" id="WP_119900966.1">
    <property type="nucleotide sequence ID" value="NZ_QNRC01000049.1"/>
</dbReference>
<dbReference type="Pfam" id="PF00126">
    <property type="entry name" value="HTH_1"/>
    <property type="match status" value="1"/>
</dbReference>
<dbReference type="InterPro" id="IPR000847">
    <property type="entry name" value="LysR_HTH_N"/>
</dbReference>
<evidence type="ECO:0000256" key="3">
    <source>
        <dbReference type="ARBA" id="ARBA00023125"/>
    </source>
</evidence>
<keyword evidence="7" id="KW-1185">Reference proteome</keyword>